<dbReference type="RefSeq" id="WP_348261013.1">
    <property type="nucleotide sequence ID" value="NZ_CP121196.1"/>
</dbReference>
<reference evidence="1" key="1">
    <citation type="submission" date="2023-03" db="EMBL/GenBank/DDBJ databases">
        <title>Edaphobacter sp.</title>
        <authorList>
            <person name="Huber K.J."/>
            <person name="Papendorf J."/>
            <person name="Pilke C."/>
            <person name="Bunk B."/>
            <person name="Sproeer C."/>
            <person name="Pester M."/>
        </authorList>
    </citation>
    <scope>NUCLEOTIDE SEQUENCE</scope>
    <source>
        <strain evidence="1">DSM 110680</strain>
    </source>
</reference>
<gene>
    <name evidence="1" type="ORF">P8935_14515</name>
</gene>
<protein>
    <recommendedName>
        <fullName evidence="2">RNA polymerase sigma-70 region 4 domain-containing protein</fullName>
    </recommendedName>
</protein>
<organism evidence="1">
    <name type="scientific">Telmatobacter sp. DSM 110680</name>
    <dbReference type="NCBI Taxonomy" id="3036704"/>
    <lineage>
        <taxon>Bacteria</taxon>
        <taxon>Pseudomonadati</taxon>
        <taxon>Acidobacteriota</taxon>
        <taxon>Terriglobia</taxon>
        <taxon>Terriglobales</taxon>
        <taxon>Acidobacteriaceae</taxon>
        <taxon>Telmatobacter</taxon>
    </lineage>
</organism>
<dbReference type="EMBL" id="CP121196">
    <property type="protein sequence ID" value="XBH15782.1"/>
    <property type="molecule type" value="Genomic_DNA"/>
</dbReference>
<sequence length="73" mass="8090">MRRQAKRGDVKGLSERTKATIRARYIPGGDANGGNGPFIARVYGISETRVRRIARAHGVRWVSRIGVCHEVDS</sequence>
<proteinExistence type="predicted"/>
<dbReference type="AlphaFoldDB" id="A0AAU7DF57"/>
<name>A0AAU7DF57_9BACT</name>
<evidence type="ECO:0000313" key="1">
    <source>
        <dbReference type="EMBL" id="XBH15782.1"/>
    </source>
</evidence>
<accession>A0AAU7DF57</accession>
<evidence type="ECO:0008006" key="2">
    <source>
        <dbReference type="Google" id="ProtNLM"/>
    </source>
</evidence>